<comment type="caution">
    <text evidence="9">The sequence shown here is derived from an EMBL/GenBank/DDBJ whole genome shotgun (WGS) entry which is preliminary data.</text>
</comment>
<evidence type="ECO:0000256" key="4">
    <source>
        <dbReference type="ARBA" id="ARBA00022679"/>
    </source>
</evidence>
<evidence type="ECO:0000256" key="1">
    <source>
        <dbReference type="ARBA" id="ARBA00004821"/>
    </source>
</evidence>
<dbReference type="NCBIfam" id="TIGR00214">
    <property type="entry name" value="lipB"/>
    <property type="match status" value="1"/>
</dbReference>
<evidence type="ECO:0000256" key="6">
    <source>
        <dbReference type="PIRSR" id="PIRSR016262-1"/>
    </source>
</evidence>
<comment type="similarity">
    <text evidence="2">Belongs to the LipB family.</text>
</comment>
<comment type="pathway">
    <text evidence="1">Protein modification; protein lipoylation via endogenous pathway; protein N(6)-(lipoyl)lysine from octanoyl-[acyl-carrier-protein]: step 1/2.</text>
</comment>
<dbReference type="PROSITE" id="PS01313">
    <property type="entry name" value="LIPB"/>
    <property type="match status" value="1"/>
</dbReference>
<dbReference type="PIRSF" id="PIRSF016262">
    <property type="entry name" value="LPLase"/>
    <property type="match status" value="1"/>
</dbReference>
<dbReference type="InterPro" id="IPR004143">
    <property type="entry name" value="BPL_LPL_catalytic"/>
</dbReference>
<organism evidence="9 10">
    <name type="scientific">Trypanosoma equiperdum</name>
    <dbReference type="NCBI Taxonomy" id="5694"/>
    <lineage>
        <taxon>Eukaryota</taxon>
        <taxon>Discoba</taxon>
        <taxon>Euglenozoa</taxon>
        <taxon>Kinetoplastea</taxon>
        <taxon>Metakinetoplastina</taxon>
        <taxon>Trypanosomatida</taxon>
        <taxon>Trypanosomatidae</taxon>
        <taxon>Trypanosoma</taxon>
    </lineage>
</organism>
<dbReference type="GO" id="GO:0009249">
    <property type="term" value="P:protein lipoylation"/>
    <property type="evidence" value="ECO:0007669"/>
    <property type="project" value="InterPro"/>
</dbReference>
<dbReference type="Gene3D" id="3.30.930.10">
    <property type="entry name" value="Bira Bifunctional Protein, Domain 2"/>
    <property type="match status" value="1"/>
</dbReference>
<dbReference type="InterPro" id="IPR020605">
    <property type="entry name" value="Octanoyltransferase_CS"/>
</dbReference>
<dbReference type="Pfam" id="PF21948">
    <property type="entry name" value="LplA-B_cat"/>
    <property type="match status" value="1"/>
</dbReference>
<dbReference type="UniPathway" id="UPA00538">
    <property type="reaction ID" value="UER00592"/>
</dbReference>
<sequence length="265" mass="29640">MNGMRAYNLGSRRYHDVLRLQEAIFRKKIDRQMRYIRGDKSARLIPNVVLLVEHSSPVYTIGRRDTSNGIKAGCAAEVVKTRRGGGVTFHGPGQVTMYPIVNVQVLWKQCTASDKPRSPIEWFSSVLEQAMINVAGEYNIPAHRGRVGVWSDSWGDVAPRKMGFVGLQLGNWVSMHGAGLNVSNNLLYFNDIVMCEMPNEAATSLVEELRLRGLSGAEPTPHVIAPRLLHHFLLSMQQQESVVNTELVDLSIDGSWERSILCELE</sequence>
<gene>
    <name evidence="9" type="ORF">TEOVI_000090800</name>
</gene>
<dbReference type="GeneID" id="92374848"/>
<evidence type="ECO:0000259" key="8">
    <source>
        <dbReference type="PROSITE" id="PS51733"/>
    </source>
</evidence>
<dbReference type="GO" id="GO:0033819">
    <property type="term" value="F:lipoyl(octanoyl) transferase activity"/>
    <property type="evidence" value="ECO:0007669"/>
    <property type="project" value="UniProtKB-EC"/>
</dbReference>
<name>A0A1G4IBK3_TRYEQ</name>
<proteinExistence type="inferred from homology"/>
<dbReference type="PANTHER" id="PTHR10993:SF7">
    <property type="entry name" value="LIPOYLTRANSFERASE 2, MITOCHONDRIAL-RELATED"/>
    <property type="match status" value="1"/>
</dbReference>
<dbReference type="PROSITE" id="PS51733">
    <property type="entry name" value="BPL_LPL_CATALYTIC"/>
    <property type="match status" value="1"/>
</dbReference>
<evidence type="ECO:0000256" key="7">
    <source>
        <dbReference type="PIRSR" id="PIRSR016262-3"/>
    </source>
</evidence>
<feature type="site" description="Lowers pKa of active site Cys" evidence="7">
    <location>
        <position position="161"/>
    </location>
</feature>
<accession>A0A1G4IBK3</accession>
<reference evidence="9" key="1">
    <citation type="submission" date="2016-09" db="EMBL/GenBank/DDBJ databases">
        <authorList>
            <person name="Hebert L."/>
            <person name="Moumen B."/>
        </authorList>
    </citation>
    <scope>NUCLEOTIDE SEQUENCE [LARGE SCALE GENOMIC DNA]</scope>
    <source>
        <strain evidence="9">OVI</strain>
    </source>
</reference>
<dbReference type="AlphaFoldDB" id="A0A1G4IBK3"/>
<evidence type="ECO:0000313" key="10">
    <source>
        <dbReference type="Proteomes" id="UP000195570"/>
    </source>
</evidence>
<evidence type="ECO:0000256" key="3">
    <source>
        <dbReference type="ARBA" id="ARBA00012334"/>
    </source>
</evidence>
<dbReference type="RefSeq" id="XP_067080330.1">
    <property type="nucleotide sequence ID" value="XM_067224229.1"/>
</dbReference>
<feature type="domain" description="BPL/LPL catalytic" evidence="8">
    <location>
        <begin position="43"/>
        <end position="240"/>
    </location>
</feature>
<dbReference type="InterPro" id="IPR000544">
    <property type="entry name" value="Octanoyltransferase"/>
</dbReference>
<keyword evidence="5" id="KW-0012">Acyltransferase</keyword>
<evidence type="ECO:0000256" key="5">
    <source>
        <dbReference type="ARBA" id="ARBA00023315"/>
    </source>
</evidence>
<dbReference type="SMR" id="A0A1G4IBK3"/>
<dbReference type="FunFam" id="3.30.930.10:FF:000172">
    <property type="entry name" value="Lipoate-protein ligase, putative"/>
    <property type="match status" value="1"/>
</dbReference>
<feature type="active site" description="Acyl-thioester intermediate" evidence="6">
    <location>
        <position position="195"/>
    </location>
</feature>
<keyword evidence="4" id="KW-0808">Transferase</keyword>
<dbReference type="VEuPathDB" id="TriTrypDB:TEOVI_000090800"/>
<dbReference type="Proteomes" id="UP000195570">
    <property type="component" value="Unassembled WGS sequence"/>
</dbReference>
<dbReference type="PANTHER" id="PTHR10993">
    <property type="entry name" value="OCTANOYLTRANSFERASE"/>
    <property type="match status" value="1"/>
</dbReference>
<protein>
    <recommendedName>
        <fullName evidence="3">lipoyl(octanoyl) transferase</fullName>
        <ecNumber evidence="3">2.3.1.181</ecNumber>
    </recommendedName>
</protein>
<dbReference type="EMBL" id="CZPT02001192">
    <property type="protein sequence ID" value="SCU69342.1"/>
    <property type="molecule type" value="Genomic_DNA"/>
</dbReference>
<dbReference type="InterPro" id="IPR045864">
    <property type="entry name" value="aa-tRNA-synth_II/BPL/LPL"/>
</dbReference>
<dbReference type="EC" id="2.3.1.181" evidence="3"/>
<evidence type="ECO:0000256" key="2">
    <source>
        <dbReference type="ARBA" id="ARBA00007907"/>
    </source>
</evidence>
<evidence type="ECO:0000313" key="9">
    <source>
        <dbReference type="EMBL" id="SCU69342.1"/>
    </source>
</evidence>
<dbReference type="SUPFAM" id="SSF55681">
    <property type="entry name" value="Class II aaRS and biotin synthetases"/>
    <property type="match status" value="1"/>
</dbReference>
<keyword evidence="10" id="KW-1185">Reference proteome</keyword>